<evidence type="ECO:0000313" key="1">
    <source>
        <dbReference type="EMBL" id="KAJ1165598.1"/>
    </source>
</evidence>
<proteinExistence type="predicted"/>
<keyword evidence="2" id="KW-1185">Reference proteome</keyword>
<comment type="caution">
    <text evidence="1">The sequence shown here is derived from an EMBL/GenBank/DDBJ whole genome shotgun (WGS) entry which is preliminary data.</text>
</comment>
<accession>A0AAV7SNC7</accession>
<protein>
    <submittedName>
        <fullName evidence="1">Uncharacterized protein</fullName>
    </submittedName>
</protein>
<evidence type="ECO:0000313" key="2">
    <source>
        <dbReference type="Proteomes" id="UP001066276"/>
    </source>
</evidence>
<dbReference type="AlphaFoldDB" id="A0AAV7SNC7"/>
<dbReference type="Proteomes" id="UP001066276">
    <property type="component" value="Chromosome 4_2"/>
</dbReference>
<sequence>MYCLVSEAATKCPAQLPGGKKTAAHLMARKTAGKDCPGLEKKRYEWEVWKPPEGAAIFVCSVDPLPAKYCR</sequence>
<dbReference type="EMBL" id="JANPWB010000008">
    <property type="protein sequence ID" value="KAJ1165598.1"/>
    <property type="molecule type" value="Genomic_DNA"/>
</dbReference>
<reference evidence="1" key="1">
    <citation type="journal article" date="2022" name="bioRxiv">
        <title>Sequencing and chromosome-scale assembly of the giantPleurodeles waltlgenome.</title>
        <authorList>
            <person name="Brown T."/>
            <person name="Elewa A."/>
            <person name="Iarovenko S."/>
            <person name="Subramanian E."/>
            <person name="Araus A.J."/>
            <person name="Petzold A."/>
            <person name="Susuki M."/>
            <person name="Suzuki K.-i.T."/>
            <person name="Hayashi T."/>
            <person name="Toyoda A."/>
            <person name="Oliveira C."/>
            <person name="Osipova E."/>
            <person name="Leigh N.D."/>
            <person name="Simon A."/>
            <person name="Yun M.H."/>
        </authorList>
    </citation>
    <scope>NUCLEOTIDE SEQUENCE</scope>
    <source>
        <strain evidence="1">20211129_DDA</strain>
        <tissue evidence="1">Liver</tissue>
    </source>
</reference>
<organism evidence="1 2">
    <name type="scientific">Pleurodeles waltl</name>
    <name type="common">Iberian ribbed newt</name>
    <dbReference type="NCBI Taxonomy" id="8319"/>
    <lineage>
        <taxon>Eukaryota</taxon>
        <taxon>Metazoa</taxon>
        <taxon>Chordata</taxon>
        <taxon>Craniata</taxon>
        <taxon>Vertebrata</taxon>
        <taxon>Euteleostomi</taxon>
        <taxon>Amphibia</taxon>
        <taxon>Batrachia</taxon>
        <taxon>Caudata</taxon>
        <taxon>Salamandroidea</taxon>
        <taxon>Salamandridae</taxon>
        <taxon>Pleurodelinae</taxon>
        <taxon>Pleurodeles</taxon>
    </lineage>
</organism>
<name>A0AAV7SNC7_PLEWA</name>
<gene>
    <name evidence="1" type="ORF">NDU88_006019</name>
</gene>